<feature type="transmembrane region" description="Helical" evidence="1">
    <location>
        <begin position="116"/>
        <end position="136"/>
    </location>
</feature>
<dbReference type="KEGG" id="pcy:PCYB_004470"/>
<evidence type="ECO:0008006" key="4">
    <source>
        <dbReference type="Google" id="ProtNLM"/>
    </source>
</evidence>
<accession>K6UNQ2</accession>
<organism evidence="2 3">
    <name type="scientific">Plasmodium cynomolgi (strain B)</name>
    <dbReference type="NCBI Taxonomy" id="1120755"/>
    <lineage>
        <taxon>Eukaryota</taxon>
        <taxon>Sar</taxon>
        <taxon>Alveolata</taxon>
        <taxon>Apicomplexa</taxon>
        <taxon>Aconoidasida</taxon>
        <taxon>Haemosporida</taxon>
        <taxon>Plasmodiidae</taxon>
        <taxon>Plasmodium</taxon>
        <taxon>Plasmodium (Plasmodium)</taxon>
    </lineage>
</organism>
<dbReference type="Proteomes" id="UP000006319">
    <property type="component" value="Unassembled WGS sequence"/>
</dbReference>
<sequence>HNRHVRCVCSTILNYLNNNNISDNERNKFSICILLNYLAYSTLSVLYYPKKRSELDNACNVLEKIWNERVDDRNNWKQRKELYEYYVDIDGIISTAKFFNTGRNDYYKYVMYKKRLYNCFMNDVLSFIMLNVQIFLRNVKSTIQKCCYLSLYVTKIY</sequence>
<reference evidence="2 3" key="1">
    <citation type="journal article" date="2012" name="Nat. Genet.">
        <title>Plasmodium cynomolgi genome sequences provide insight into Plasmodium vivax and the monkey malaria clade.</title>
        <authorList>
            <person name="Tachibana S."/>
            <person name="Sullivan S.A."/>
            <person name="Kawai S."/>
            <person name="Nakamura S."/>
            <person name="Kim H.R."/>
            <person name="Goto N."/>
            <person name="Arisue N."/>
            <person name="Palacpac N.M.Q."/>
            <person name="Honma H."/>
            <person name="Yagi M."/>
            <person name="Tougan T."/>
            <person name="Katakai Y."/>
            <person name="Kaneko O."/>
            <person name="Mita T."/>
            <person name="Kita K."/>
            <person name="Yasutomi Y."/>
            <person name="Sutton P.L."/>
            <person name="Shakhbatyan R."/>
            <person name="Horii T."/>
            <person name="Yasunaga T."/>
            <person name="Barnwell J.W."/>
            <person name="Escalante A.A."/>
            <person name="Carlton J.M."/>
            <person name="Tanabe K."/>
        </authorList>
    </citation>
    <scope>NUCLEOTIDE SEQUENCE [LARGE SCALE GENOMIC DNA]</scope>
    <source>
        <strain evidence="2 3">B</strain>
    </source>
</reference>
<dbReference type="InterPro" id="IPR008780">
    <property type="entry name" value="Plasmodium_Vir"/>
</dbReference>
<evidence type="ECO:0000313" key="2">
    <source>
        <dbReference type="EMBL" id="GAB69698.1"/>
    </source>
</evidence>
<protein>
    <recommendedName>
        <fullName evidence="4">CYIR protein</fullName>
    </recommendedName>
</protein>
<evidence type="ECO:0000256" key="1">
    <source>
        <dbReference type="SAM" id="Phobius"/>
    </source>
</evidence>
<dbReference type="VEuPathDB" id="PlasmoDB:PCYB_004470"/>
<keyword evidence="1" id="KW-1133">Transmembrane helix</keyword>
<proteinExistence type="predicted"/>
<dbReference type="Pfam" id="PF05795">
    <property type="entry name" value="Plasmodium_Vir"/>
    <property type="match status" value="1"/>
</dbReference>
<name>K6UNQ2_PLACD</name>
<dbReference type="GeneID" id="14696240"/>
<keyword evidence="1" id="KW-0812">Transmembrane</keyword>
<keyword evidence="3" id="KW-1185">Reference proteome</keyword>
<evidence type="ECO:0000313" key="3">
    <source>
        <dbReference type="Proteomes" id="UP000006319"/>
    </source>
</evidence>
<dbReference type="EMBL" id="DF157613">
    <property type="protein sequence ID" value="GAB69698.1"/>
    <property type="molecule type" value="Genomic_DNA"/>
</dbReference>
<dbReference type="OrthoDB" id="389283at2759"/>
<keyword evidence="1" id="KW-0472">Membrane</keyword>
<dbReference type="AlphaFoldDB" id="K6UNQ2"/>
<dbReference type="RefSeq" id="XP_004227916.1">
    <property type="nucleotide sequence ID" value="XM_004227868.1"/>
</dbReference>
<gene>
    <name evidence="2" type="ORF">PCYB_004470</name>
</gene>
<feature type="non-terminal residue" evidence="2">
    <location>
        <position position="1"/>
    </location>
</feature>